<protein>
    <submittedName>
        <fullName evidence="6">Acetyl-CoA carboxylase subunit beta</fullName>
        <ecNumber evidence="6">6.4.1.2</ecNumber>
    </submittedName>
</protein>
<reference evidence="6 7" key="1">
    <citation type="submission" date="2018-06" db="EMBL/GenBank/DDBJ databases">
        <authorList>
            <consortium name="Pathogen Informatics"/>
            <person name="Doyle S."/>
        </authorList>
    </citation>
    <scope>NUCLEOTIDE SEQUENCE [LARGE SCALE GENOMIC DNA]</scope>
    <source>
        <strain evidence="6 7">NCTC12195</strain>
    </source>
</reference>
<dbReference type="SUPFAM" id="SSF52096">
    <property type="entry name" value="ClpP/crotonase"/>
    <property type="match status" value="1"/>
</dbReference>
<dbReference type="STRING" id="1293.SH09_04545"/>
<dbReference type="GO" id="GO:2001295">
    <property type="term" value="P:malonyl-CoA biosynthetic process"/>
    <property type="evidence" value="ECO:0007669"/>
    <property type="project" value="TreeGrafter"/>
</dbReference>
<dbReference type="GO" id="GO:0003989">
    <property type="term" value="F:acetyl-CoA carboxylase activity"/>
    <property type="evidence" value="ECO:0007669"/>
    <property type="project" value="UniProtKB-EC"/>
</dbReference>
<name>A0A380FHA6_STAGA</name>
<evidence type="ECO:0000259" key="5">
    <source>
        <dbReference type="PROSITE" id="PS50980"/>
    </source>
</evidence>
<dbReference type="Proteomes" id="UP000255277">
    <property type="component" value="Unassembled WGS sequence"/>
</dbReference>
<dbReference type="PANTHER" id="PTHR42995:SF5">
    <property type="entry name" value="ACETYL-COENZYME A CARBOXYLASE CARBOXYL TRANSFERASE SUBUNIT BETA, CHLOROPLASTIC"/>
    <property type="match status" value="1"/>
</dbReference>
<dbReference type="GO" id="GO:0016740">
    <property type="term" value="F:transferase activity"/>
    <property type="evidence" value="ECO:0007669"/>
    <property type="project" value="UniProtKB-KW"/>
</dbReference>
<evidence type="ECO:0000313" key="6">
    <source>
        <dbReference type="EMBL" id="SUM33528.1"/>
    </source>
</evidence>
<dbReference type="PANTHER" id="PTHR42995">
    <property type="entry name" value="ACETYL-COENZYME A CARBOXYLASE CARBOXYL TRANSFERASE SUBUNIT BETA, CHLOROPLASTIC"/>
    <property type="match status" value="1"/>
</dbReference>
<dbReference type="InterPro" id="IPR034733">
    <property type="entry name" value="AcCoA_carboxyl_beta"/>
</dbReference>
<evidence type="ECO:0000256" key="3">
    <source>
        <dbReference type="ARBA" id="ARBA00022771"/>
    </source>
</evidence>
<keyword evidence="3" id="KW-0862">Zinc</keyword>
<keyword evidence="3" id="KW-0863">Zinc-finger</keyword>
<dbReference type="Pfam" id="PF01039">
    <property type="entry name" value="Carboxyl_trans"/>
    <property type="match status" value="1"/>
</dbReference>
<organism evidence="6 7">
    <name type="scientific">Staphylococcus gallinarum</name>
    <dbReference type="NCBI Taxonomy" id="1293"/>
    <lineage>
        <taxon>Bacteria</taxon>
        <taxon>Bacillati</taxon>
        <taxon>Bacillota</taxon>
        <taxon>Bacilli</taxon>
        <taxon>Bacillales</taxon>
        <taxon>Staphylococcaceae</taxon>
        <taxon>Staphylococcus</taxon>
    </lineage>
</organism>
<dbReference type="PRINTS" id="PR01070">
    <property type="entry name" value="ACCCTRFRASEB"/>
</dbReference>
<evidence type="ECO:0000256" key="4">
    <source>
        <dbReference type="ARBA" id="ARBA00023098"/>
    </source>
</evidence>
<dbReference type="EMBL" id="UHDK01000001">
    <property type="protein sequence ID" value="SUM33528.1"/>
    <property type="molecule type" value="Genomic_DNA"/>
</dbReference>
<evidence type="ECO:0000256" key="2">
    <source>
        <dbReference type="ARBA" id="ARBA00022679"/>
    </source>
</evidence>
<accession>A0A380FHA6</accession>
<dbReference type="GO" id="GO:0009317">
    <property type="term" value="C:acetyl-CoA carboxylase complex"/>
    <property type="evidence" value="ECO:0007669"/>
    <property type="project" value="InterPro"/>
</dbReference>
<dbReference type="InterPro" id="IPR000438">
    <property type="entry name" value="Acetyl_CoA_COase_Trfase_b_su"/>
</dbReference>
<evidence type="ECO:0000256" key="1">
    <source>
        <dbReference type="ARBA" id="ARBA00022516"/>
    </source>
</evidence>
<dbReference type="InterPro" id="IPR011762">
    <property type="entry name" value="COA_CT_N"/>
</dbReference>
<gene>
    <name evidence="6" type="primary">accD_2</name>
    <name evidence="6" type="ORF">NCTC12195_02993</name>
</gene>
<dbReference type="AlphaFoldDB" id="A0A380FHA6"/>
<keyword evidence="6" id="KW-0436">Ligase</keyword>
<dbReference type="InterPro" id="IPR029045">
    <property type="entry name" value="ClpP/crotonase-like_dom_sf"/>
</dbReference>
<keyword evidence="3" id="KW-0479">Metal-binding</keyword>
<feature type="domain" description="CoA carboxyltransferase N-terminal" evidence="5">
    <location>
        <begin position="1"/>
        <end position="167"/>
    </location>
</feature>
<dbReference type="EC" id="6.4.1.2" evidence="6"/>
<keyword evidence="1" id="KW-0444">Lipid biosynthesis</keyword>
<dbReference type="Gene3D" id="3.90.226.10">
    <property type="entry name" value="2-enoyl-CoA Hydratase, Chain A, domain 1"/>
    <property type="match status" value="1"/>
</dbReference>
<dbReference type="GO" id="GO:0006633">
    <property type="term" value="P:fatty acid biosynthetic process"/>
    <property type="evidence" value="ECO:0007669"/>
    <property type="project" value="InterPro"/>
</dbReference>
<proteinExistence type="predicted"/>
<evidence type="ECO:0000313" key="7">
    <source>
        <dbReference type="Proteomes" id="UP000255277"/>
    </source>
</evidence>
<dbReference type="PROSITE" id="PS50980">
    <property type="entry name" value="COA_CT_NTER"/>
    <property type="match status" value="1"/>
</dbReference>
<dbReference type="GO" id="GO:0008270">
    <property type="term" value="F:zinc ion binding"/>
    <property type="evidence" value="ECO:0007669"/>
    <property type="project" value="UniProtKB-KW"/>
</dbReference>
<keyword evidence="4" id="KW-0443">Lipid metabolism</keyword>
<keyword evidence="2" id="KW-0808">Transferase</keyword>
<sequence>MFALTVIIILHWTAYERIEAIADEGTFVEFDKGMTSANPLDFPSYEEKIQKTNKKTELNEAVVTGTAKLDGVAYGVAVMDARFRMGSMGSVVGEKICRIIEYCTDNRLPFILFSASGGARMQEGIISLMQMGKTSVSFETTCRCRFIIYFIFNQTQLLVVFLRALHL</sequence>